<keyword evidence="14" id="KW-0732">Signal</keyword>
<evidence type="ECO:0000313" key="17">
    <source>
        <dbReference type="Proteomes" id="UP000239757"/>
    </source>
</evidence>
<dbReference type="FunFam" id="2.160.20.10:FF:000004">
    <property type="entry name" value="Pectin lyase-like superfamily protein"/>
    <property type="match status" value="1"/>
</dbReference>
<dbReference type="GO" id="GO:0071555">
    <property type="term" value="P:cell wall organization"/>
    <property type="evidence" value="ECO:0007669"/>
    <property type="project" value="UniProtKB-KW"/>
</dbReference>
<dbReference type="InterPro" id="IPR011050">
    <property type="entry name" value="Pectin_lyase_fold/virulence"/>
</dbReference>
<accession>A0A2P5YY82</accession>
<dbReference type="EMBL" id="KZ662693">
    <property type="protein sequence ID" value="PPS20566.1"/>
    <property type="molecule type" value="Genomic_DNA"/>
</dbReference>
<dbReference type="Pfam" id="PF13456">
    <property type="entry name" value="RVT_3"/>
    <property type="match status" value="1"/>
</dbReference>
<dbReference type="InterPro" id="IPR012334">
    <property type="entry name" value="Pectin_lyas_fold"/>
</dbReference>
<dbReference type="Proteomes" id="UP000239757">
    <property type="component" value="Unassembled WGS sequence"/>
</dbReference>
<comment type="function">
    <text evidence="10">May function in the depolymerization of the pectin in its walls during pollen tube elongation, or in that of the pistil during pollination.</text>
</comment>
<comment type="similarity">
    <text evidence="2 12">Belongs to the glycosyl hydrolase 28 family.</text>
</comment>
<feature type="signal peptide" evidence="14">
    <location>
        <begin position="1"/>
        <end position="23"/>
    </location>
</feature>
<dbReference type="GO" id="GO:0004523">
    <property type="term" value="F:RNA-DNA hybrid ribonuclease activity"/>
    <property type="evidence" value="ECO:0007669"/>
    <property type="project" value="InterPro"/>
</dbReference>
<evidence type="ECO:0000256" key="6">
    <source>
        <dbReference type="ARBA" id="ARBA00022801"/>
    </source>
</evidence>
<dbReference type="CDD" id="cd06222">
    <property type="entry name" value="RNase_H_like"/>
    <property type="match status" value="1"/>
</dbReference>
<organism evidence="16 17">
    <name type="scientific">Gossypium barbadense</name>
    <name type="common">Sea Island cotton</name>
    <name type="synonym">Hibiscus barbadensis</name>
    <dbReference type="NCBI Taxonomy" id="3634"/>
    <lineage>
        <taxon>Eukaryota</taxon>
        <taxon>Viridiplantae</taxon>
        <taxon>Streptophyta</taxon>
        <taxon>Embryophyta</taxon>
        <taxon>Tracheophyta</taxon>
        <taxon>Spermatophyta</taxon>
        <taxon>Magnoliopsida</taxon>
        <taxon>eudicotyledons</taxon>
        <taxon>Gunneridae</taxon>
        <taxon>Pentapetalae</taxon>
        <taxon>rosids</taxon>
        <taxon>malvids</taxon>
        <taxon>Malvales</taxon>
        <taxon>Malvaceae</taxon>
        <taxon>Malvoideae</taxon>
        <taxon>Gossypium</taxon>
    </lineage>
</organism>
<dbReference type="InterPro" id="IPR012337">
    <property type="entry name" value="RNaseH-like_sf"/>
</dbReference>
<evidence type="ECO:0000256" key="2">
    <source>
        <dbReference type="ARBA" id="ARBA00008834"/>
    </source>
</evidence>
<evidence type="ECO:0000256" key="3">
    <source>
        <dbReference type="ARBA" id="ARBA00012736"/>
    </source>
</evidence>
<evidence type="ECO:0000256" key="4">
    <source>
        <dbReference type="ARBA" id="ARBA00022512"/>
    </source>
</evidence>
<dbReference type="Pfam" id="PF00295">
    <property type="entry name" value="Glyco_hydro_28"/>
    <property type="match status" value="1"/>
</dbReference>
<dbReference type="InterPro" id="IPR044730">
    <property type="entry name" value="RNase_H-like_dom_plant"/>
</dbReference>
<feature type="region of interest" description="Disordered" evidence="13">
    <location>
        <begin position="31"/>
        <end position="80"/>
    </location>
</feature>
<dbReference type="PANTHER" id="PTHR31375">
    <property type="match status" value="1"/>
</dbReference>
<evidence type="ECO:0000259" key="15">
    <source>
        <dbReference type="Pfam" id="PF13456"/>
    </source>
</evidence>
<dbReference type="Gene3D" id="2.160.20.10">
    <property type="entry name" value="Single-stranded right-handed beta-helix, Pectin lyase-like"/>
    <property type="match status" value="1"/>
</dbReference>
<dbReference type="GO" id="GO:0004650">
    <property type="term" value="F:polygalacturonase activity"/>
    <property type="evidence" value="ECO:0007669"/>
    <property type="project" value="UniProtKB-EC"/>
</dbReference>
<evidence type="ECO:0000256" key="1">
    <source>
        <dbReference type="ARBA" id="ARBA00004191"/>
    </source>
</evidence>
<keyword evidence="5" id="KW-0964">Secreted</keyword>
<evidence type="ECO:0000256" key="9">
    <source>
        <dbReference type="ARBA" id="ARBA00034074"/>
    </source>
</evidence>
<dbReference type="InterPro" id="IPR002156">
    <property type="entry name" value="RNaseH_domain"/>
</dbReference>
<dbReference type="SMART" id="SM00710">
    <property type="entry name" value="PbH1"/>
    <property type="match status" value="6"/>
</dbReference>
<keyword evidence="7 12" id="KW-0326">Glycosidase</keyword>
<comment type="catalytic activity">
    <reaction evidence="9">
        <text>(1,4-alpha-D-galacturonosyl)n+m + H2O = (1,4-alpha-D-galacturonosyl)n + (1,4-alpha-D-galacturonosyl)m.</text>
        <dbReference type="EC" id="3.2.1.15"/>
    </reaction>
</comment>
<reference evidence="16 17" key="1">
    <citation type="submission" date="2015-01" db="EMBL/GenBank/DDBJ databases">
        <title>Genome of allotetraploid Gossypium barbadense reveals genomic plasticity and fiber elongation in cotton evolution.</title>
        <authorList>
            <person name="Chen X."/>
            <person name="Liu X."/>
            <person name="Zhao B."/>
            <person name="Zheng H."/>
            <person name="Hu Y."/>
            <person name="Lu G."/>
            <person name="Yang C."/>
            <person name="Chen J."/>
            <person name="Shan C."/>
            <person name="Zhang L."/>
            <person name="Zhou Y."/>
            <person name="Wang L."/>
            <person name="Guo W."/>
            <person name="Bai Y."/>
            <person name="Ruan J."/>
            <person name="Shangguan X."/>
            <person name="Mao Y."/>
            <person name="Jiang J."/>
            <person name="Zhu Y."/>
            <person name="Lei J."/>
            <person name="Kang H."/>
            <person name="Chen S."/>
            <person name="He X."/>
            <person name="Wang R."/>
            <person name="Wang Y."/>
            <person name="Chen J."/>
            <person name="Wang L."/>
            <person name="Yu S."/>
            <person name="Wang B."/>
            <person name="Wei J."/>
            <person name="Song S."/>
            <person name="Lu X."/>
            <person name="Gao Z."/>
            <person name="Gu W."/>
            <person name="Deng X."/>
            <person name="Ma D."/>
            <person name="Wang S."/>
            <person name="Liang W."/>
            <person name="Fang L."/>
            <person name="Cai C."/>
            <person name="Zhu X."/>
            <person name="Zhou B."/>
            <person name="Zhang Y."/>
            <person name="Chen Z."/>
            <person name="Xu S."/>
            <person name="Zhu R."/>
            <person name="Wang S."/>
            <person name="Zhang T."/>
            <person name="Zhao G."/>
        </authorList>
    </citation>
    <scope>NUCLEOTIDE SEQUENCE [LARGE SCALE GENOMIC DNA]</scope>
    <source>
        <strain evidence="17">cv. Xinhai21</strain>
        <tissue evidence="16">Leaf</tissue>
    </source>
</reference>
<dbReference type="InterPro" id="IPR036397">
    <property type="entry name" value="RNaseH_sf"/>
</dbReference>
<dbReference type="EC" id="3.2.1.15" evidence="3"/>
<name>A0A2P5YY82_GOSBA</name>
<keyword evidence="8" id="KW-0961">Cell wall biogenesis/degradation</keyword>
<dbReference type="InterPro" id="IPR000743">
    <property type="entry name" value="Glyco_hydro_28"/>
</dbReference>
<comment type="subcellular location">
    <subcellularLocation>
        <location evidence="1">Secreted</location>
        <location evidence="1">Cell wall</location>
    </subcellularLocation>
</comment>
<evidence type="ECO:0000256" key="14">
    <source>
        <dbReference type="SAM" id="SignalP"/>
    </source>
</evidence>
<proteinExistence type="inferred from homology"/>
<keyword evidence="4" id="KW-0134">Cell wall</keyword>
<evidence type="ECO:0000256" key="7">
    <source>
        <dbReference type="ARBA" id="ARBA00023295"/>
    </source>
</evidence>
<keyword evidence="6 12" id="KW-0378">Hydrolase</keyword>
<protein>
    <recommendedName>
        <fullName evidence="11">Polygalacturonase</fullName>
        <ecNumber evidence="3">3.2.1.15</ecNumber>
    </recommendedName>
</protein>
<evidence type="ECO:0000256" key="5">
    <source>
        <dbReference type="ARBA" id="ARBA00022525"/>
    </source>
</evidence>
<evidence type="ECO:0000256" key="11">
    <source>
        <dbReference type="ARBA" id="ARBA00070098"/>
    </source>
</evidence>
<dbReference type="InterPro" id="IPR006626">
    <property type="entry name" value="PbH1"/>
</dbReference>
<dbReference type="SUPFAM" id="SSF53098">
    <property type="entry name" value="Ribonuclease H-like"/>
    <property type="match status" value="1"/>
</dbReference>
<dbReference type="SUPFAM" id="SSF51126">
    <property type="entry name" value="Pectin lyase-like"/>
    <property type="match status" value="1"/>
</dbReference>
<evidence type="ECO:0000256" key="8">
    <source>
        <dbReference type="ARBA" id="ARBA00023316"/>
    </source>
</evidence>
<evidence type="ECO:0000256" key="12">
    <source>
        <dbReference type="RuleBase" id="RU361169"/>
    </source>
</evidence>
<feature type="domain" description="RNase H type-1" evidence="15">
    <location>
        <begin position="498"/>
        <end position="579"/>
    </location>
</feature>
<dbReference type="GO" id="GO:0005975">
    <property type="term" value="P:carbohydrate metabolic process"/>
    <property type="evidence" value="ECO:0007669"/>
    <property type="project" value="InterPro"/>
</dbReference>
<evidence type="ECO:0000313" key="16">
    <source>
        <dbReference type="EMBL" id="PPS20566.1"/>
    </source>
</evidence>
<evidence type="ECO:0000256" key="13">
    <source>
        <dbReference type="SAM" id="MobiDB-lite"/>
    </source>
</evidence>
<feature type="compositionally biased region" description="Pro residues" evidence="13">
    <location>
        <begin position="35"/>
        <end position="69"/>
    </location>
</feature>
<sequence length="585" mass="63534">MMAFSLRNIVAFLPLFHASIVVATLPSCQTCGSPEPSPPAPEPEAFPPEPEVPEPYPPELAPYPEPDQSPEPSEAPIDDDGVFDVTNYGAVADGGTECSSAFSAAWHAACDYPWNSTIYIPEGTFLVGPISFRGPCYNDRSPNVEIRGTLFALSSLSSFKSSYWISFKNLQGLTLIGGPGYGKLDGQGAVEAWKEPSCEKSARCKKLITSIDFINVSHATISNITLSNSKGFHLGLHGSKNIKIYNVKIIAPEDSPNTDGIHVSNSSNISIFSSTIGVGDDCVSIGPGSKNVSVSNIRCGPGHGISLGKYKNEKDVVGINVRNCTINGTENGIRMKTWPGDRPSNAYNMTFEDIVMVNVSNPIIIDQEYCPSHKCKSNEPSMVKLKDIFIKNINGTYSTKSAVIFLCSSEAPCENVQLVNINLNYLVPNSPRQGRLNIKGFLNGLQVINSSSRSHELIVSVLAWKKSCEYSVKMDHLACSSKIEQRCQCPESSWVKINVDGSVSKSNTKVAIGGVVRNSDEEWLMDFNMVTGMDEIFKIEAGAIVEGMKLAWLKGFKQVEINCDKAMLINTIRNGFTSISNIAKV</sequence>
<feature type="chain" id="PRO_5015141833" description="Polygalacturonase" evidence="14">
    <location>
        <begin position="24"/>
        <end position="585"/>
    </location>
</feature>
<evidence type="ECO:0000256" key="10">
    <source>
        <dbReference type="ARBA" id="ARBA00060133"/>
    </source>
</evidence>
<dbReference type="Gene3D" id="3.30.420.10">
    <property type="entry name" value="Ribonuclease H-like superfamily/Ribonuclease H"/>
    <property type="match status" value="1"/>
</dbReference>
<dbReference type="AlphaFoldDB" id="A0A2P5YY82"/>
<dbReference type="GO" id="GO:0003676">
    <property type="term" value="F:nucleic acid binding"/>
    <property type="evidence" value="ECO:0007669"/>
    <property type="project" value="InterPro"/>
</dbReference>
<gene>
    <name evidence="16" type="ORF">GOBAR_AA00029</name>
</gene>
<dbReference type="OrthoDB" id="187139at2759"/>